<organism evidence="2 3">
    <name type="scientific">Ectocarpus siliculosus</name>
    <name type="common">Brown alga</name>
    <name type="synonym">Conferva siliculosa</name>
    <dbReference type="NCBI Taxonomy" id="2880"/>
    <lineage>
        <taxon>Eukaryota</taxon>
        <taxon>Sar</taxon>
        <taxon>Stramenopiles</taxon>
        <taxon>Ochrophyta</taxon>
        <taxon>PX clade</taxon>
        <taxon>Phaeophyceae</taxon>
        <taxon>Ectocarpales</taxon>
        <taxon>Ectocarpaceae</taxon>
        <taxon>Ectocarpus</taxon>
    </lineage>
</organism>
<feature type="compositionally biased region" description="Polar residues" evidence="1">
    <location>
        <begin position="60"/>
        <end position="74"/>
    </location>
</feature>
<reference evidence="2 3" key="1">
    <citation type="journal article" date="2010" name="Nature">
        <title>The Ectocarpus genome and the independent evolution of multicellularity in brown algae.</title>
        <authorList>
            <person name="Cock J.M."/>
            <person name="Sterck L."/>
            <person name="Rouze P."/>
            <person name="Scornet D."/>
            <person name="Allen A.E."/>
            <person name="Amoutzias G."/>
            <person name="Anthouard V."/>
            <person name="Artiguenave F."/>
            <person name="Aury J.M."/>
            <person name="Badger J.H."/>
            <person name="Beszteri B."/>
            <person name="Billiau K."/>
            <person name="Bonnet E."/>
            <person name="Bothwell J.H."/>
            <person name="Bowler C."/>
            <person name="Boyen C."/>
            <person name="Brownlee C."/>
            <person name="Carrano C.J."/>
            <person name="Charrier B."/>
            <person name="Cho G.Y."/>
            <person name="Coelho S.M."/>
            <person name="Collen J."/>
            <person name="Corre E."/>
            <person name="Da Silva C."/>
            <person name="Delage L."/>
            <person name="Delaroque N."/>
            <person name="Dittami S.M."/>
            <person name="Doulbeau S."/>
            <person name="Elias M."/>
            <person name="Farnham G."/>
            <person name="Gachon C.M."/>
            <person name="Gschloessl B."/>
            <person name="Heesch S."/>
            <person name="Jabbari K."/>
            <person name="Jubin C."/>
            <person name="Kawai H."/>
            <person name="Kimura K."/>
            <person name="Kloareg B."/>
            <person name="Kupper F.C."/>
            <person name="Lang D."/>
            <person name="Le Bail A."/>
            <person name="Leblanc C."/>
            <person name="Lerouge P."/>
            <person name="Lohr M."/>
            <person name="Lopez P.J."/>
            <person name="Martens C."/>
            <person name="Maumus F."/>
            <person name="Michel G."/>
            <person name="Miranda-Saavedra D."/>
            <person name="Morales J."/>
            <person name="Moreau H."/>
            <person name="Motomura T."/>
            <person name="Nagasato C."/>
            <person name="Napoli C.A."/>
            <person name="Nelson D.R."/>
            <person name="Nyvall-Collen P."/>
            <person name="Peters A.F."/>
            <person name="Pommier C."/>
            <person name="Potin P."/>
            <person name="Poulain J."/>
            <person name="Quesneville H."/>
            <person name="Read B."/>
            <person name="Rensing S.A."/>
            <person name="Ritter A."/>
            <person name="Rousvoal S."/>
            <person name="Samanta M."/>
            <person name="Samson G."/>
            <person name="Schroeder D.C."/>
            <person name="Segurens B."/>
            <person name="Strittmatter M."/>
            <person name="Tonon T."/>
            <person name="Tregear J.W."/>
            <person name="Valentin K."/>
            <person name="von Dassow P."/>
            <person name="Yamagishi T."/>
            <person name="Van de Peer Y."/>
            <person name="Wincker P."/>
        </authorList>
    </citation>
    <scope>NUCLEOTIDE SEQUENCE [LARGE SCALE GENOMIC DNA]</scope>
    <source>
        <strain evidence="3">Ec32 / CCAP1310/4</strain>
    </source>
</reference>
<dbReference type="EMBL" id="FN649728">
    <property type="protein sequence ID" value="CBJ31915.1"/>
    <property type="molecule type" value="Genomic_DNA"/>
</dbReference>
<protein>
    <submittedName>
        <fullName evidence="2">Uncharacterized protein</fullName>
    </submittedName>
</protein>
<dbReference type="AlphaFoldDB" id="D7FVJ4"/>
<evidence type="ECO:0000313" key="3">
    <source>
        <dbReference type="Proteomes" id="UP000002630"/>
    </source>
</evidence>
<dbReference type="EMBL" id="FN648477">
    <property type="protein sequence ID" value="CBJ31915.1"/>
    <property type="molecule type" value="Genomic_DNA"/>
</dbReference>
<sequence>MSGEQFEEQALYGDLNNEGAVVNNDIAAEAEGGAAGDGASGAANESASAAGDDGSASESPNISSGQPVNTSDQLASGIEDTRQRMTEIINQ</sequence>
<dbReference type="InParanoid" id="D7FVJ4"/>
<name>D7FVJ4_ECTSI</name>
<keyword evidence="3" id="KW-1185">Reference proteome</keyword>
<dbReference type="Proteomes" id="UP000002630">
    <property type="component" value="Linkage Group LG03"/>
</dbReference>
<evidence type="ECO:0000256" key="1">
    <source>
        <dbReference type="SAM" id="MobiDB-lite"/>
    </source>
</evidence>
<accession>D7FVJ4</accession>
<proteinExistence type="predicted"/>
<feature type="region of interest" description="Disordered" evidence="1">
    <location>
        <begin position="31"/>
        <end position="91"/>
    </location>
</feature>
<feature type="compositionally biased region" description="Low complexity" evidence="1">
    <location>
        <begin position="40"/>
        <end position="59"/>
    </location>
</feature>
<evidence type="ECO:0000313" key="2">
    <source>
        <dbReference type="EMBL" id="CBJ31915.1"/>
    </source>
</evidence>
<gene>
    <name evidence="2" type="ORF">Esi_0291_0035</name>
</gene>